<dbReference type="PANTHER" id="PTHR43718:SF2">
    <property type="entry name" value="LON PROTEASE HOMOLOG, MITOCHONDRIAL"/>
    <property type="match status" value="1"/>
</dbReference>
<dbReference type="Pfam" id="PF22667">
    <property type="entry name" value="Lon_lid"/>
    <property type="match status" value="1"/>
</dbReference>
<dbReference type="InterPro" id="IPR008269">
    <property type="entry name" value="Lon_proteolytic"/>
</dbReference>
<feature type="active site" evidence="8 10">
    <location>
        <position position="750"/>
    </location>
</feature>
<organism evidence="13 14">
    <name type="scientific">Stylonychia lemnae</name>
    <name type="common">Ciliate</name>
    <dbReference type="NCBI Taxonomy" id="5949"/>
    <lineage>
        <taxon>Eukaryota</taxon>
        <taxon>Sar</taxon>
        <taxon>Alveolata</taxon>
        <taxon>Ciliophora</taxon>
        <taxon>Intramacronucleata</taxon>
        <taxon>Spirotrichea</taxon>
        <taxon>Stichotrichia</taxon>
        <taxon>Sporadotrichida</taxon>
        <taxon>Oxytrichidae</taxon>
        <taxon>Stylonychinae</taxon>
        <taxon>Stylonychia</taxon>
    </lineage>
</organism>
<dbReference type="GO" id="GO:0004176">
    <property type="term" value="F:ATP-dependent peptidase activity"/>
    <property type="evidence" value="ECO:0007669"/>
    <property type="project" value="UniProtKB-UniRule"/>
</dbReference>
<dbReference type="InterPro" id="IPR004815">
    <property type="entry name" value="Lon_bac/euk-typ"/>
</dbReference>
<evidence type="ECO:0000256" key="8">
    <source>
        <dbReference type="PIRSR" id="PIRSR001174-1"/>
    </source>
</evidence>
<dbReference type="GO" id="GO:0005759">
    <property type="term" value="C:mitochondrial matrix"/>
    <property type="evidence" value="ECO:0007669"/>
    <property type="project" value="TreeGrafter"/>
</dbReference>
<name>A0A078B790_STYLE</name>
<dbReference type="OrthoDB" id="305334at2759"/>
<dbReference type="PROSITE" id="PS01046">
    <property type="entry name" value="LON_SER"/>
    <property type="match status" value="1"/>
</dbReference>
<dbReference type="InterPro" id="IPR027065">
    <property type="entry name" value="Lon_Prtase"/>
</dbReference>
<dbReference type="SMART" id="SM00382">
    <property type="entry name" value="AAA"/>
    <property type="match status" value="1"/>
</dbReference>
<sequence>MKGLSRIANKPFRQIHYPFFNKFGFSSQNKSSPVEQGDEAAQPEIEQPGDHKDFQLQPTFRLIPVSDHPLFPGSSTAVSELKQTEMVVASVVKNESLLRTGSDILSTLQEIPYCNQYILGNKYMLTIFPSSKAKIIEALDPVAPLCRVRAKEIVEEKITEDQLDIAQSVVYKFLKQQYMRCYKISQDQKFLAYLQFLESNYRIEYVQDFIHMLLTCISLPQYINTYKFLINIQRSQIQDVYEEENLTQRLEKMNTIFTDFVNKLEIWNRLEEQYDFRSDQQKTQKKLEEIYESLKKHFTNEKDEKQEQVKEFLKNLEGKTVPDHIMKVITEEINRFLSMEKHHSEIQVTRTYLEYLTKLPYGISSQDNFDIKLAKKILDEGHYGMDDVKRRILEFIAVGKLKKSVHGKILCFVGPPGVGKTSIGESIAKSLGRKFVRIALGGDRDTSTLKGFRRTYIGAIPGKIVRALKTAEVENPVLLIDEVDKIGQRSVHGDPGSALLEILDPEQNAQFTDDYLDVPIDLSKVLFLCTANILDTLHPALLDRMEIIKVSGYTHNEKRHILDGYLLPEAIENAGLNIEGANFKITEEVKDYIIQNYSREPGMRSLKKFINRISEKLAFQIVESENQQEIVVDVDNIEKYIGHPIYRSSKFYTTYPPPGVVIGLAYNEYGGAILYIESAQSTYSNEGKGGLKVTGSLGDVMKESSTIAQTYAKNFLSKYIKQNEFATKYLETHDVHIHFPEGAIPKDGPSAGITITSSLLSLALGKSVPQDIAMTGEISLNGKVLAIGGVKEKTMSATREGIKKLIFPKANQKDINELPAYIKEGIQFYFVDEYPEVFRILFPDISIDYQQSQ</sequence>
<dbReference type="InterPro" id="IPR014721">
    <property type="entry name" value="Ribsml_uS5_D2-typ_fold_subgr"/>
</dbReference>
<dbReference type="InterPro" id="IPR054594">
    <property type="entry name" value="Lon_lid"/>
</dbReference>
<reference evidence="13 14" key="1">
    <citation type="submission" date="2014-06" db="EMBL/GenBank/DDBJ databases">
        <authorList>
            <person name="Swart Estienne"/>
        </authorList>
    </citation>
    <scope>NUCLEOTIDE SEQUENCE [LARGE SCALE GENOMIC DNA]</scope>
    <source>
        <strain evidence="13 14">130c</strain>
    </source>
</reference>
<dbReference type="Pfam" id="PF00004">
    <property type="entry name" value="AAA"/>
    <property type="match status" value="1"/>
</dbReference>
<accession>A0A078B790</accession>
<dbReference type="Gene3D" id="1.10.8.60">
    <property type="match status" value="1"/>
</dbReference>
<keyword evidence="3 7" id="KW-0378">Hydrolase</keyword>
<dbReference type="GO" id="GO:0004252">
    <property type="term" value="F:serine-type endopeptidase activity"/>
    <property type="evidence" value="ECO:0007669"/>
    <property type="project" value="UniProtKB-UniRule"/>
</dbReference>
<dbReference type="GO" id="GO:0051131">
    <property type="term" value="P:chaperone-mediated protein complex assembly"/>
    <property type="evidence" value="ECO:0007669"/>
    <property type="project" value="TreeGrafter"/>
</dbReference>
<dbReference type="PIRSF" id="PIRSF001174">
    <property type="entry name" value="Lon_proteas"/>
    <property type="match status" value="1"/>
</dbReference>
<feature type="domain" description="Lon proteolytic" evidence="12">
    <location>
        <begin position="655"/>
        <end position="844"/>
    </location>
</feature>
<dbReference type="GO" id="GO:0005524">
    <property type="term" value="F:ATP binding"/>
    <property type="evidence" value="ECO:0007669"/>
    <property type="project" value="UniProtKB-KW"/>
</dbReference>
<gene>
    <name evidence="13" type="primary">Contig17419.g18529</name>
    <name evidence="13" type="ORF">STYLEM_19206</name>
</gene>
<dbReference type="GO" id="GO:0006515">
    <property type="term" value="P:protein quality control for misfolded or incompletely synthesized proteins"/>
    <property type="evidence" value="ECO:0007669"/>
    <property type="project" value="TreeGrafter"/>
</dbReference>
<evidence type="ECO:0000259" key="12">
    <source>
        <dbReference type="PROSITE" id="PS51786"/>
    </source>
</evidence>
<dbReference type="GO" id="GO:0016887">
    <property type="term" value="F:ATP hydrolysis activity"/>
    <property type="evidence" value="ECO:0007669"/>
    <property type="project" value="InterPro"/>
</dbReference>
<feature type="binding site" evidence="9">
    <location>
        <begin position="414"/>
        <end position="421"/>
    </location>
    <ligand>
        <name>ATP</name>
        <dbReference type="ChEBI" id="CHEBI:30616"/>
    </ligand>
</feature>
<dbReference type="Gene3D" id="3.40.50.300">
    <property type="entry name" value="P-loop containing nucleotide triphosphate hydrolases"/>
    <property type="match status" value="1"/>
</dbReference>
<dbReference type="PRINTS" id="PR00830">
    <property type="entry name" value="ENDOLAPTASE"/>
</dbReference>
<dbReference type="GO" id="GO:0003697">
    <property type="term" value="F:single-stranded DNA binding"/>
    <property type="evidence" value="ECO:0007669"/>
    <property type="project" value="TreeGrafter"/>
</dbReference>
<evidence type="ECO:0000256" key="11">
    <source>
        <dbReference type="SAM" id="MobiDB-lite"/>
    </source>
</evidence>
<evidence type="ECO:0000313" key="14">
    <source>
        <dbReference type="Proteomes" id="UP000039865"/>
    </source>
</evidence>
<dbReference type="EC" id="3.4.21.-" evidence="7"/>
<evidence type="ECO:0000256" key="2">
    <source>
        <dbReference type="ARBA" id="ARBA00022741"/>
    </source>
</evidence>
<dbReference type="Pfam" id="PF05362">
    <property type="entry name" value="Lon_C"/>
    <property type="match status" value="1"/>
</dbReference>
<dbReference type="GO" id="GO:0007005">
    <property type="term" value="P:mitochondrion organization"/>
    <property type="evidence" value="ECO:0007669"/>
    <property type="project" value="TreeGrafter"/>
</dbReference>
<dbReference type="Gene3D" id="1.20.5.5270">
    <property type="match status" value="1"/>
</dbReference>
<evidence type="ECO:0000256" key="4">
    <source>
        <dbReference type="ARBA" id="ARBA00022825"/>
    </source>
</evidence>
<dbReference type="SUPFAM" id="SSF54211">
    <property type="entry name" value="Ribosomal protein S5 domain 2-like"/>
    <property type="match status" value="1"/>
</dbReference>
<dbReference type="InterPro" id="IPR020568">
    <property type="entry name" value="Ribosomal_Su5_D2-typ_SF"/>
</dbReference>
<protein>
    <recommendedName>
        <fullName evidence="7">Lon protease homolog</fullName>
        <ecNumber evidence="7">3.4.21.-</ecNumber>
    </recommendedName>
</protein>
<proteinExistence type="inferred from homology"/>
<keyword evidence="1 7" id="KW-0645">Protease</keyword>
<evidence type="ECO:0000256" key="7">
    <source>
        <dbReference type="PIRNR" id="PIRNR001174"/>
    </source>
</evidence>
<evidence type="ECO:0000256" key="3">
    <source>
        <dbReference type="ARBA" id="ARBA00022801"/>
    </source>
</evidence>
<feature type="region of interest" description="Disordered" evidence="11">
    <location>
        <begin position="27"/>
        <end position="51"/>
    </location>
</feature>
<dbReference type="PROSITE" id="PS51786">
    <property type="entry name" value="LON_PROTEOLYTIC"/>
    <property type="match status" value="1"/>
</dbReference>
<evidence type="ECO:0000256" key="9">
    <source>
        <dbReference type="PIRSR" id="PIRSR001174-2"/>
    </source>
</evidence>
<dbReference type="NCBIfam" id="TIGR00763">
    <property type="entry name" value="lon"/>
    <property type="match status" value="1"/>
</dbReference>
<keyword evidence="5 7" id="KW-0067">ATP-binding</keyword>
<dbReference type="Proteomes" id="UP000039865">
    <property type="component" value="Unassembled WGS sequence"/>
</dbReference>
<keyword evidence="4 7" id="KW-0720">Serine protease</keyword>
<comment type="similarity">
    <text evidence="7 10">Belongs to the peptidase S16 family.</text>
</comment>
<dbReference type="EMBL" id="CCKQ01018137">
    <property type="protein sequence ID" value="CDW90066.1"/>
    <property type="molecule type" value="Genomic_DNA"/>
</dbReference>
<dbReference type="Gene3D" id="3.30.230.10">
    <property type="match status" value="1"/>
</dbReference>
<evidence type="ECO:0000256" key="6">
    <source>
        <dbReference type="ARBA" id="ARBA00050665"/>
    </source>
</evidence>
<comment type="catalytic activity">
    <reaction evidence="6">
        <text>Hydrolysis of proteins in presence of ATP.</text>
        <dbReference type="EC" id="3.4.21.53"/>
    </reaction>
</comment>
<dbReference type="InterPro" id="IPR027417">
    <property type="entry name" value="P-loop_NTPase"/>
</dbReference>
<dbReference type="CDD" id="cd19500">
    <property type="entry name" value="RecA-like_Lon"/>
    <property type="match status" value="1"/>
</dbReference>
<dbReference type="InterPro" id="IPR003593">
    <property type="entry name" value="AAA+_ATPase"/>
</dbReference>
<feature type="active site" evidence="8 10">
    <location>
        <position position="793"/>
    </location>
</feature>
<dbReference type="InParanoid" id="A0A078B790"/>
<evidence type="ECO:0000256" key="1">
    <source>
        <dbReference type="ARBA" id="ARBA00022670"/>
    </source>
</evidence>
<dbReference type="FunCoup" id="A0A078B790">
    <property type="interactions" value="158"/>
</dbReference>
<evidence type="ECO:0000256" key="5">
    <source>
        <dbReference type="ARBA" id="ARBA00022840"/>
    </source>
</evidence>
<evidence type="ECO:0000313" key="13">
    <source>
        <dbReference type="EMBL" id="CDW90066.1"/>
    </source>
</evidence>
<dbReference type="PANTHER" id="PTHR43718">
    <property type="entry name" value="LON PROTEASE"/>
    <property type="match status" value="1"/>
</dbReference>
<keyword evidence="2 7" id="KW-0547">Nucleotide-binding</keyword>
<keyword evidence="14" id="KW-1185">Reference proteome</keyword>
<dbReference type="InterPro" id="IPR008268">
    <property type="entry name" value="Peptidase_S16_AS"/>
</dbReference>
<dbReference type="InterPro" id="IPR003959">
    <property type="entry name" value="ATPase_AAA_core"/>
</dbReference>
<dbReference type="FunFam" id="3.40.50.300:FF:000021">
    <property type="entry name" value="Lon protease homolog"/>
    <property type="match status" value="1"/>
</dbReference>
<dbReference type="SUPFAM" id="SSF52540">
    <property type="entry name" value="P-loop containing nucleoside triphosphate hydrolases"/>
    <property type="match status" value="1"/>
</dbReference>
<dbReference type="AlphaFoldDB" id="A0A078B790"/>
<evidence type="ECO:0000256" key="10">
    <source>
        <dbReference type="PROSITE-ProRule" id="PRU01122"/>
    </source>
</evidence>